<evidence type="ECO:0000313" key="7">
    <source>
        <dbReference type="EMBL" id="KAK2163470.1"/>
    </source>
</evidence>
<feature type="domain" description="Alanine racemase C-terminal" evidence="6">
    <location>
        <begin position="327"/>
        <end position="455"/>
    </location>
</feature>
<gene>
    <name evidence="7" type="ORF">LSH36_79g09006</name>
</gene>
<evidence type="ECO:0000313" key="8">
    <source>
        <dbReference type="Proteomes" id="UP001208570"/>
    </source>
</evidence>
<protein>
    <recommendedName>
        <fullName evidence="6">Alanine racemase C-terminal domain-containing protein</fullName>
    </recommendedName>
</protein>
<evidence type="ECO:0000256" key="4">
    <source>
        <dbReference type="PIRSR" id="PIRSR600821-50"/>
    </source>
</evidence>
<dbReference type="NCBIfam" id="TIGR00492">
    <property type="entry name" value="alr"/>
    <property type="match status" value="1"/>
</dbReference>
<dbReference type="GO" id="GO:0030170">
    <property type="term" value="F:pyridoxal phosphate binding"/>
    <property type="evidence" value="ECO:0007669"/>
    <property type="project" value="TreeGrafter"/>
</dbReference>
<dbReference type="FunFam" id="3.20.20.10:FF:000002">
    <property type="entry name" value="Alanine racemase"/>
    <property type="match status" value="1"/>
</dbReference>
<dbReference type="InterPro" id="IPR029066">
    <property type="entry name" value="PLP-binding_barrel"/>
</dbReference>
<evidence type="ECO:0000256" key="3">
    <source>
        <dbReference type="ARBA" id="ARBA00023235"/>
    </source>
</evidence>
<dbReference type="InterPro" id="IPR000821">
    <property type="entry name" value="Ala_racemase"/>
</dbReference>
<reference evidence="7" key="1">
    <citation type="journal article" date="2023" name="Mol. Biol. Evol.">
        <title>Third-Generation Sequencing Reveals the Adaptive Role of the Epigenome in Three Deep-Sea Polychaetes.</title>
        <authorList>
            <person name="Perez M."/>
            <person name="Aroh O."/>
            <person name="Sun Y."/>
            <person name="Lan Y."/>
            <person name="Juniper S.K."/>
            <person name="Young C.R."/>
            <person name="Angers B."/>
            <person name="Qian P.Y."/>
        </authorList>
    </citation>
    <scope>NUCLEOTIDE SEQUENCE</scope>
    <source>
        <strain evidence="7">P08H-3</strain>
    </source>
</reference>
<dbReference type="Pfam" id="PF01168">
    <property type="entry name" value="Ala_racemase_N"/>
    <property type="match status" value="1"/>
</dbReference>
<dbReference type="CDD" id="cd00430">
    <property type="entry name" value="PLPDE_III_AR"/>
    <property type="match status" value="1"/>
</dbReference>
<feature type="binding site" evidence="5">
    <location>
        <position position="222"/>
    </location>
    <ligand>
        <name>substrate</name>
    </ligand>
</feature>
<feature type="modified residue" description="N6-(pyridoxal phosphate)lysine" evidence="4">
    <location>
        <position position="103"/>
    </location>
</feature>
<evidence type="ECO:0000256" key="2">
    <source>
        <dbReference type="ARBA" id="ARBA00022898"/>
    </source>
</evidence>
<dbReference type="Gene3D" id="2.40.37.10">
    <property type="entry name" value="Lyase, Ornithine Decarboxylase, Chain A, domain 1"/>
    <property type="match status" value="1"/>
</dbReference>
<feature type="binding site" evidence="5">
    <location>
        <position position="398"/>
    </location>
    <ligand>
        <name>substrate</name>
    </ligand>
</feature>
<dbReference type="SMART" id="SM01005">
    <property type="entry name" value="Ala_racemase_C"/>
    <property type="match status" value="1"/>
</dbReference>
<dbReference type="AlphaFoldDB" id="A0AAD9K3X8"/>
<dbReference type="PRINTS" id="PR00992">
    <property type="entry name" value="ALARACEMASE"/>
</dbReference>
<evidence type="ECO:0000259" key="6">
    <source>
        <dbReference type="SMART" id="SM01005"/>
    </source>
</evidence>
<dbReference type="PANTHER" id="PTHR30511">
    <property type="entry name" value="ALANINE RACEMASE"/>
    <property type="match status" value="1"/>
</dbReference>
<dbReference type="GO" id="GO:0008784">
    <property type="term" value="F:alanine racemase activity"/>
    <property type="evidence" value="ECO:0007669"/>
    <property type="project" value="InterPro"/>
</dbReference>
<dbReference type="InterPro" id="IPR011079">
    <property type="entry name" value="Ala_racemase_C"/>
</dbReference>
<dbReference type="SUPFAM" id="SSF50621">
    <property type="entry name" value="Alanine racemase C-terminal domain-like"/>
    <property type="match status" value="1"/>
</dbReference>
<dbReference type="SUPFAM" id="SSF51419">
    <property type="entry name" value="PLP-binding barrel"/>
    <property type="match status" value="1"/>
</dbReference>
<evidence type="ECO:0000256" key="1">
    <source>
        <dbReference type="ARBA" id="ARBA00001933"/>
    </source>
</evidence>
<evidence type="ECO:0000256" key="5">
    <source>
        <dbReference type="PIRSR" id="PIRSR600821-52"/>
    </source>
</evidence>
<accession>A0AAD9K3X8</accession>
<organism evidence="7 8">
    <name type="scientific">Paralvinella palmiformis</name>
    <dbReference type="NCBI Taxonomy" id="53620"/>
    <lineage>
        <taxon>Eukaryota</taxon>
        <taxon>Metazoa</taxon>
        <taxon>Spiralia</taxon>
        <taxon>Lophotrochozoa</taxon>
        <taxon>Annelida</taxon>
        <taxon>Polychaeta</taxon>
        <taxon>Sedentaria</taxon>
        <taxon>Canalipalpata</taxon>
        <taxon>Terebellida</taxon>
        <taxon>Terebelliformia</taxon>
        <taxon>Alvinellidae</taxon>
        <taxon>Paralvinella</taxon>
    </lineage>
</organism>
<keyword evidence="2 4" id="KW-0663">Pyridoxal phosphate</keyword>
<sequence>MLRDTSVGQLLRYLFRDGFKNYGQNNLRCGLLKIINKSIARFTSQSIVFPITTPLTNYQSDNMLSNLERSAYILVNLDSLAHNISVLRSRCPSKKTGVISVVKAGAYGHGSVMVSHHLKNIGVERLAVAIVDEGIHLRKHHVKGPIHVFGNVQSWEMHSCLQYNLIPTVCDEKAVLTMAETLNKTKTNGEQLSGPIISDDIIYQSDVPQGSVNIKIDTGMSRNGCQPDDLPKLIKICQDHDIHVDAVFTHFADSWGNKEFTEMQLDTFLKATEPLKSLGIKRHASNSGAILRCYGTDLDYIRPGISMYGLPPDNASEEFKAFGLKPVASMVSYPTLIKRLQDGRKVGYGCTYTADNEQSIATFPVGYADGYWRHLSGKGFVIRDNSGERCPVVGRVSMDAITVRVPADTSLSETFTLMSADYDPLTSASGIADIVGTISYEVATRLSTRFPRLYTDGGKHLDLAVKALSFDSY</sequence>
<dbReference type="Pfam" id="PF00842">
    <property type="entry name" value="Ala_racemase_C"/>
    <property type="match status" value="1"/>
</dbReference>
<dbReference type="GO" id="GO:0005829">
    <property type="term" value="C:cytosol"/>
    <property type="evidence" value="ECO:0007669"/>
    <property type="project" value="TreeGrafter"/>
</dbReference>
<keyword evidence="3" id="KW-0413">Isomerase</keyword>
<dbReference type="GO" id="GO:0006522">
    <property type="term" value="P:alanine metabolic process"/>
    <property type="evidence" value="ECO:0007669"/>
    <property type="project" value="InterPro"/>
</dbReference>
<dbReference type="InterPro" id="IPR001608">
    <property type="entry name" value="Ala_racemase_N"/>
</dbReference>
<dbReference type="Gene3D" id="3.20.20.10">
    <property type="entry name" value="Alanine racemase"/>
    <property type="match status" value="1"/>
</dbReference>
<comment type="cofactor">
    <cofactor evidence="1 4">
        <name>pyridoxal 5'-phosphate</name>
        <dbReference type="ChEBI" id="CHEBI:597326"/>
    </cofactor>
</comment>
<dbReference type="HAMAP" id="MF_01201">
    <property type="entry name" value="Ala_racemase"/>
    <property type="match status" value="1"/>
</dbReference>
<comment type="caution">
    <text evidence="7">The sequence shown here is derived from an EMBL/GenBank/DDBJ whole genome shotgun (WGS) entry which is preliminary data.</text>
</comment>
<dbReference type="EMBL" id="JAODUP010000079">
    <property type="protein sequence ID" value="KAK2163470.1"/>
    <property type="molecule type" value="Genomic_DNA"/>
</dbReference>
<keyword evidence="8" id="KW-1185">Reference proteome</keyword>
<dbReference type="Proteomes" id="UP001208570">
    <property type="component" value="Unassembled WGS sequence"/>
</dbReference>
<proteinExistence type="inferred from homology"/>
<dbReference type="PANTHER" id="PTHR30511:SF0">
    <property type="entry name" value="ALANINE RACEMASE, CATABOLIC-RELATED"/>
    <property type="match status" value="1"/>
</dbReference>
<name>A0AAD9K3X8_9ANNE</name>
<dbReference type="InterPro" id="IPR009006">
    <property type="entry name" value="Ala_racemase/Decarboxylase_C"/>
</dbReference>